<keyword evidence="3 6" id="KW-0812">Transmembrane</keyword>
<dbReference type="OrthoDB" id="145388at2"/>
<dbReference type="PANTHER" id="PTHR23513">
    <property type="entry name" value="INTEGRAL MEMBRANE EFFLUX PROTEIN-RELATED"/>
    <property type="match status" value="1"/>
</dbReference>
<dbReference type="InterPro" id="IPR036259">
    <property type="entry name" value="MFS_trans_sf"/>
</dbReference>
<evidence type="ECO:0000256" key="3">
    <source>
        <dbReference type="ARBA" id="ARBA00022692"/>
    </source>
</evidence>
<feature type="transmembrane region" description="Helical" evidence="6">
    <location>
        <begin position="161"/>
        <end position="180"/>
    </location>
</feature>
<proteinExistence type="predicted"/>
<evidence type="ECO:0000256" key="5">
    <source>
        <dbReference type="ARBA" id="ARBA00023136"/>
    </source>
</evidence>
<protein>
    <submittedName>
        <fullName evidence="7">Major facilitator superfamily protein</fullName>
    </submittedName>
</protein>
<dbReference type="AlphaFoldDB" id="K2MH36"/>
<dbReference type="GO" id="GO:0022857">
    <property type="term" value="F:transmembrane transporter activity"/>
    <property type="evidence" value="ECO:0007669"/>
    <property type="project" value="InterPro"/>
</dbReference>
<feature type="transmembrane region" description="Helical" evidence="6">
    <location>
        <begin position="300"/>
        <end position="319"/>
    </location>
</feature>
<feature type="transmembrane region" description="Helical" evidence="6">
    <location>
        <begin position="20"/>
        <end position="46"/>
    </location>
</feature>
<feature type="transmembrane region" description="Helical" evidence="6">
    <location>
        <begin position="369"/>
        <end position="388"/>
    </location>
</feature>
<feature type="transmembrane region" description="Helical" evidence="6">
    <location>
        <begin position="245"/>
        <end position="264"/>
    </location>
</feature>
<evidence type="ECO:0000313" key="7">
    <source>
        <dbReference type="EMBL" id="EKF20025.1"/>
    </source>
</evidence>
<dbReference type="PANTHER" id="PTHR23513:SF6">
    <property type="entry name" value="MAJOR FACILITATOR SUPERFAMILY ASSOCIATED DOMAIN-CONTAINING PROTEIN"/>
    <property type="match status" value="1"/>
</dbReference>
<dbReference type="GO" id="GO:0005886">
    <property type="term" value="C:plasma membrane"/>
    <property type="evidence" value="ECO:0007669"/>
    <property type="project" value="UniProtKB-SubCell"/>
</dbReference>
<feature type="transmembrane region" description="Helical" evidence="6">
    <location>
        <begin position="276"/>
        <end position="294"/>
    </location>
</feature>
<keyword evidence="4 6" id="KW-1133">Transmembrane helix</keyword>
<dbReference type="PATRIC" id="fig|391937.3.peg.933"/>
<dbReference type="eggNOG" id="COG2814">
    <property type="taxonomic scope" value="Bacteria"/>
</dbReference>
<comment type="subcellular location">
    <subcellularLocation>
        <location evidence="1">Cell membrane</location>
        <topology evidence="1">Multi-pass membrane protein</topology>
    </subcellularLocation>
</comment>
<dbReference type="SUPFAM" id="SSF103473">
    <property type="entry name" value="MFS general substrate transporter"/>
    <property type="match status" value="1"/>
</dbReference>
<dbReference type="Proteomes" id="UP000006786">
    <property type="component" value="Unassembled WGS sequence"/>
</dbReference>
<evidence type="ECO:0000256" key="6">
    <source>
        <dbReference type="SAM" id="Phobius"/>
    </source>
</evidence>
<feature type="transmembrane region" description="Helical" evidence="6">
    <location>
        <begin position="67"/>
        <end position="89"/>
    </location>
</feature>
<dbReference type="RefSeq" id="WP_008594696.1">
    <property type="nucleotide sequence ID" value="NZ_AMRM01000004.1"/>
</dbReference>
<dbReference type="STRING" id="391937.NA2_04526"/>
<feature type="transmembrane region" description="Helical" evidence="6">
    <location>
        <begin position="135"/>
        <end position="155"/>
    </location>
</feature>
<evidence type="ECO:0000256" key="1">
    <source>
        <dbReference type="ARBA" id="ARBA00004651"/>
    </source>
</evidence>
<dbReference type="CDD" id="cd06173">
    <property type="entry name" value="MFS_MefA_like"/>
    <property type="match status" value="1"/>
</dbReference>
<comment type="caution">
    <text evidence="7">The sequence shown here is derived from an EMBL/GenBank/DDBJ whole genome shotgun (WGS) entry which is preliminary data.</text>
</comment>
<feature type="transmembrane region" description="Helical" evidence="6">
    <location>
        <begin position="95"/>
        <end position="123"/>
    </location>
</feature>
<evidence type="ECO:0000313" key="8">
    <source>
        <dbReference type="Proteomes" id="UP000006786"/>
    </source>
</evidence>
<organism evidence="7 8">
    <name type="scientific">Nitratireductor pacificus pht-3B</name>
    <dbReference type="NCBI Taxonomy" id="391937"/>
    <lineage>
        <taxon>Bacteria</taxon>
        <taxon>Pseudomonadati</taxon>
        <taxon>Pseudomonadota</taxon>
        <taxon>Alphaproteobacteria</taxon>
        <taxon>Hyphomicrobiales</taxon>
        <taxon>Phyllobacteriaceae</taxon>
        <taxon>Nitratireductor</taxon>
    </lineage>
</organism>
<keyword evidence="2" id="KW-1003">Cell membrane</keyword>
<evidence type="ECO:0000256" key="2">
    <source>
        <dbReference type="ARBA" id="ARBA00022475"/>
    </source>
</evidence>
<accession>K2MH36</accession>
<gene>
    <name evidence="7" type="ORF">NA2_04526</name>
</gene>
<reference evidence="7 8" key="1">
    <citation type="journal article" date="2012" name="J. Bacteriol.">
        <title>Genome Sequence of Nitratireductor pacificus Type Strain pht-3B.</title>
        <authorList>
            <person name="Lai Q."/>
            <person name="Li G."/>
            <person name="Shao Z."/>
        </authorList>
    </citation>
    <scope>NUCLEOTIDE SEQUENCE [LARGE SCALE GENOMIC DNA]</scope>
    <source>
        <strain evidence="8">pht-3B</strain>
    </source>
</reference>
<keyword evidence="5 6" id="KW-0472">Membrane</keyword>
<dbReference type="Gene3D" id="1.20.1250.20">
    <property type="entry name" value="MFS general substrate transporter like domains"/>
    <property type="match status" value="1"/>
</dbReference>
<evidence type="ECO:0000256" key="4">
    <source>
        <dbReference type="ARBA" id="ARBA00022989"/>
    </source>
</evidence>
<dbReference type="Pfam" id="PF07690">
    <property type="entry name" value="MFS_1"/>
    <property type="match status" value="1"/>
</dbReference>
<name>K2MH36_9HYPH</name>
<keyword evidence="8" id="KW-1185">Reference proteome</keyword>
<feature type="transmembrane region" description="Helical" evidence="6">
    <location>
        <begin position="215"/>
        <end position="239"/>
    </location>
</feature>
<feature type="transmembrane region" description="Helical" evidence="6">
    <location>
        <begin position="340"/>
        <end position="363"/>
    </location>
</feature>
<dbReference type="InterPro" id="IPR011701">
    <property type="entry name" value="MFS"/>
</dbReference>
<sequence>MTHISRLTLSAYGMNIADQIALVAVPIIAATVFGASAAAIGVLVACQSMAHLVGSLPFGLLVDRLQLRSLVILSALMSMAGFGGAALAIPAGSLTLFGAFIATAGLGIVLFGLASLSILPLLTDRTGLAKANAQLSLPRSVASFFVPLGLGAVLSVQTSGMAFWAAAGFSLLALAVLLKLPRFDRPPANPDSILKRLIEGGTYVARSKMLRPISLCAIFWNLAFAILMVLMVPVIVQVYRADPAIFAQIMAAFGLAAILGTWVVARLPATMPPSIVLLFGPGSSVIAAAMLPIAREGATLPLLHAAFFLMGFGPSMWLVTQNTVRQLATPAAMLGRINAVIQTAIYGVRPLGAFAGGAIGSYVSLEAGLWVVIGLYGASFLAAACSALRSVSRWEDITV</sequence>
<dbReference type="EMBL" id="AMRM01000004">
    <property type="protein sequence ID" value="EKF20025.1"/>
    <property type="molecule type" value="Genomic_DNA"/>
</dbReference>